<dbReference type="InterPro" id="IPR051347">
    <property type="entry name" value="Circadian_clock_KaiC-rel"/>
</dbReference>
<dbReference type="PANTHER" id="PTHR42926:SF1">
    <property type="entry name" value="CIRCADIAN CLOCK OSCILLATOR PROTEIN KAIC 1"/>
    <property type="match status" value="1"/>
</dbReference>
<dbReference type="AlphaFoldDB" id="A0AAW9QF42"/>
<dbReference type="Proteomes" id="UP001336250">
    <property type="component" value="Unassembled WGS sequence"/>
</dbReference>
<evidence type="ECO:0000313" key="9">
    <source>
        <dbReference type="Proteomes" id="UP001336250"/>
    </source>
</evidence>
<keyword evidence="5" id="KW-0418">Kinase</keyword>
<dbReference type="InterPro" id="IPR003593">
    <property type="entry name" value="AAA+_ATPase"/>
</dbReference>
<dbReference type="PIRSF" id="PIRSF039117">
    <property type="entry name" value="KaiC"/>
    <property type="match status" value="1"/>
</dbReference>
<comment type="caution">
    <text evidence="8">The sequence shown here is derived from an EMBL/GenBank/DDBJ whole genome shotgun (WGS) entry which is preliminary data.</text>
</comment>
<accession>A0AAW9QF42</accession>
<gene>
    <name evidence="8" type="ORF">V4F39_08920</name>
</gene>
<feature type="domain" description="KaiC" evidence="7">
    <location>
        <begin position="7"/>
        <end position="247"/>
    </location>
</feature>
<evidence type="ECO:0000256" key="1">
    <source>
        <dbReference type="ARBA" id="ARBA00012513"/>
    </source>
</evidence>
<keyword evidence="6" id="KW-0378">Hydrolase</keyword>
<dbReference type="SUPFAM" id="SSF52540">
    <property type="entry name" value="P-loop containing nucleoside triphosphate hydrolases"/>
    <property type="match status" value="2"/>
</dbReference>
<proteinExistence type="predicted"/>
<dbReference type="RefSeq" id="WP_332288969.1">
    <property type="nucleotide sequence ID" value="NZ_JAZIBG010000020.1"/>
</dbReference>
<dbReference type="EMBL" id="JAZIBG010000020">
    <property type="protein sequence ID" value="MEF7614029.1"/>
    <property type="molecule type" value="Genomic_DNA"/>
</dbReference>
<dbReference type="CDD" id="cd19488">
    <property type="entry name" value="KaiC-like_N"/>
    <property type="match status" value="1"/>
</dbReference>
<keyword evidence="4" id="KW-0677">Repeat</keyword>
<dbReference type="SMART" id="SM00382">
    <property type="entry name" value="AAA"/>
    <property type="match status" value="2"/>
</dbReference>
<dbReference type="Pfam" id="PF06745">
    <property type="entry name" value="ATPase"/>
    <property type="match status" value="2"/>
</dbReference>
<evidence type="ECO:0000256" key="2">
    <source>
        <dbReference type="ARBA" id="ARBA00022553"/>
    </source>
</evidence>
<dbReference type="InterPro" id="IPR027417">
    <property type="entry name" value="P-loop_NTPase"/>
</dbReference>
<evidence type="ECO:0000259" key="7">
    <source>
        <dbReference type="PROSITE" id="PS51146"/>
    </source>
</evidence>
<dbReference type="PROSITE" id="PS51146">
    <property type="entry name" value="KAIC"/>
    <property type="match status" value="2"/>
</dbReference>
<organism evidence="8 9">
    <name type="scientific">Aquincola agrisoli</name>
    <dbReference type="NCBI Taxonomy" id="3119538"/>
    <lineage>
        <taxon>Bacteria</taxon>
        <taxon>Pseudomonadati</taxon>
        <taxon>Pseudomonadota</taxon>
        <taxon>Betaproteobacteria</taxon>
        <taxon>Burkholderiales</taxon>
        <taxon>Sphaerotilaceae</taxon>
        <taxon>Aquincola</taxon>
    </lineage>
</organism>
<evidence type="ECO:0000256" key="4">
    <source>
        <dbReference type="ARBA" id="ARBA00022737"/>
    </source>
</evidence>
<protein>
    <recommendedName>
        <fullName evidence="1">non-specific serine/threonine protein kinase</fullName>
        <ecNumber evidence="1">2.7.11.1</ecNumber>
    </recommendedName>
</protein>
<dbReference type="InterPro" id="IPR014774">
    <property type="entry name" value="KaiC-like_dom"/>
</dbReference>
<sequence length="498" mass="53604">MEPLRPQRDSTGIRGLDDVLGGGLPTNHFYLVEGEPGAGKTTLGIQFLLAGLAAGEAGLYVTLSETSDELRSIAASHGWSLDVDGLELFELVTPDGLAAESEQSVLHPSEVELGETTRAVMAAVTAQRPRRVVFDSLSEMRMLAQDPLRYRRQILVLKHFFAQCGCTVLLLDDKSSAGSDVQLHSIAHGVITLGQTAGTYGEDKRHLRIAKLRGAKFRGGEHDFKLDTGGLSVFPRLVAAEHGVPFQPRCLSTGSDQFDALLGGGLMSGSNMLLAGPSGVGKTTTAMACILAALRRGERAAYYLFDEGLGTLLSRCDALDMPIRDYLQNGQLEVHALDPAAVSPGEFSHMVRRAVDGSGVHVLCIDSLNAYLQAMTGSKFLLLQMHELLSYLNQREVATLLVLGQHGLFGEGNPDIDLSYLSDGIVLFRFFEARGRLLKAVASVKSRMAAHETTIREFRLQRGGVEVGEALVDFEGVMRGVPTYRGAQPLLGDGESAQ</sequence>
<evidence type="ECO:0000256" key="5">
    <source>
        <dbReference type="ARBA" id="ARBA00022777"/>
    </source>
</evidence>
<dbReference type="InterPro" id="IPR010624">
    <property type="entry name" value="KaiC_dom"/>
</dbReference>
<reference evidence="8 9" key="1">
    <citation type="submission" date="2024-02" db="EMBL/GenBank/DDBJ databases">
        <title>Genome sequence of Aquincola sp. MAHUQ-54.</title>
        <authorList>
            <person name="Huq M.A."/>
        </authorList>
    </citation>
    <scope>NUCLEOTIDE SEQUENCE [LARGE SCALE GENOMIC DNA]</scope>
    <source>
        <strain evidence="8 9">MAHUQ-54</strain>
    </source>
</reference>
<feature type="domain" description="KaiC" evidence="7">
    <location>
        <begin position="249"/>
        <end position="481"/>
    </location>
</feature>
<name>A0AAW9QF42_9BURK</name>
<dbReference type="EC" id="2.7.11.1" evidence="1"/>
<dbReference type="Gene3D" id="3.40.50.300">
    <property type="entry name" value="P-loop containing nucleotide triphosphate hydrolases"/>
    <property type="match status" value="2"/>
</dbReference>
<dbReference type="PANTHER" id="PTHR42926">
    <property type="match status" value="1"/>
</dbReference>
<dbReference type="GO" id="GO:0004674">
    <property type="term" value="F:protein serine/threonine kinase activity"/>
    <property type="evidence" value="ECO:0007669"/>
    <property type="project" value="UniProtKB-EC"/>
</dbReference>
<keyword evidence="2" id="KW-0597">Phosphoprotein</keyword>
<keyword evidence="9" id="KW-1185">Reference proteome</keyword>
<evidence type="ECO:0000256" key="3">
    <source>
        <dbReference type="ARBA" id="ARBA00022679"/>
    </source>
</evidence>
<keyword evidence="3" id="KW-0808">Transferase</keyword>
<evidence type="ECO:0000313" key="8">
    <source>
        <dbReference type="EMBL" id="MEF7614029.1"/>
    </source>
</evidence>
<dbReference type="GO" id="GO:0005524">
    <property type="term" value="F:ATP binding"/>
    <property type="evidence" value="ECO:0007669"/>
    <property type="project" value="InterPro"/>
</dbReference>
<dbReference type="GO" id="GO:0016787">
    <property type="term" value="F:hydrolase activity"/>
    <property type="evidence" value="ECO:0007669"/>
    <property type="project" value="UniProtKB-KW"/>
</dbReference>
<dbReference type="InterPro" id="IPR030665">
    <property type="entry name" value="KaiC"/>
</dbReference>
<evidence type="ECO:0000256" key="6">
    <source>
        <dbReference type="ARBA" id="ARBA00022801"/>
    </source>
</evidence>